<evidence type="ECO:0000259" key="6">
    <source>
        <dbReference type="PROSITE" id="PS51462"/>
    </source>
</evidence>
<dbReference type="Gene3D" id="3.40.50.1240">
    <property type="entry name" value="Phosphoglycerate mutase-like"/>
    <property type="match status" value="1"/>
</dbReference>
<dbReference type="CDD" id="cd03673">
    <property type="entry name" value="NUDIX_Ap6A_hydrolase"/>
    <property type="match status" value="1"/>
</dbReference>
<dbReference type="SMART" id="SM00855">
    <property type="entry name" value="PGAM"/>
    <property type="match status" value="1"/>
</dbReference>
<dbReference type="PROSITE" id="PS51462">
    <property type="entry name" value="NUDIX"/>
    <property type="match status" value="1"/>
</dbReference>
<dbReference type="InterPro" id="IPR015797">
    <property type="entry name" value="NUDIX_hydrolase-like_dom_sf"/>
</dbReference>
<keyword evidence="3 5" id="KW-0378">Hydrolase</keyword>
<gene>
    <name evidence="7" type="ORF">CARG_04165</name>
</gene>
<evidence type="ECO:0000256" key="1">
    <source>
        <dbReference type="ARBA" id="ARBA00001946"/>
    </source>
</evidence>
<dbReference type="InterPro" id="IPR013078">
    <property type="entry name" value="His_Pase_superF_clade-1"/>
</dbReference>
<evidence type="ECO:0000256" key="3">
    <source>
        <dbReference type="ARBA" id="ARBA00022801"/>
    </source>
</evidence>
<dbReference type="KEGG" id="caz:CARG_04165"/>
<keyword evidence="8" id="KW-1185">Reference proteome</keyword>
<feature type="domain" description="Nudix hydrolase" evidence="6">
    <location>
        <begin position="26"/>
        <end position="147"/>
    </location>
</feature>
<dbReference type="eggNOG" id="COG1051">
    <property type="taxonomic scope" value="Bacteria"/>
</dbReference>
<keyword evidence="4" id="KW-0460">Magnesium</keyword>
<dbReference type="SUPFAM" id="SSF53254">
    <property type="entry name" value="Phosphoglycerate mutase-like"/>
    <property type="match status" value="1"/>
</dbReference>
<dbReference type="CDD" id="cd07067">
    <property type="entry name" value="HP_PGM_like"/>
    <property type="match status" value="1"/>
</dbReference>
<evidence type="ECO:0000256" key="2">
    <source>
        <dbReference type="ARBA" id="ARBA00005582"/>
    </source>
</evidence>
<dbReference type="PANTHER" id="PTHR43222:SF9">
    <property type="entry name" value="8-OXO-(D)GTP PHOSPHATASE"/>
    <property type="match status" value="1"/>
</dbReference>
<dbReference type="PATRIC" id="fig|1348662.3.peg.818"/>
<evidence type="ECO:0000256" key="4">
    <source>
        <dbReference type="ARBA" id="ARBA00022842"/>
    </source>
</evidence>
<sequence>MQATHSTDSLAPLNVIPAHPAQLFTKPVFAAGAVLFRQGRVAVVHRPRYDDWSLPKGKVDPGESLPETAVREIKEETGFDVTLGGLLGHVSYPLGKRTKVVYYFTADAPEGEFEPNNECDQLLWLSPEEATARVSYPMDKDIIERAVKRTAHPVDARVLLVRHAHAHPRRTWTGDDSMRPLDKKGRRQADALVRVLDVYNPTGLYTASPDRCMTTIRPFAMATMMDLTIEPAFDDDTYATDPRAATKALSTIVSSGGTTVVCSQGLVIPELLGSLDESLRGASAKKASVWVLDFHKGSLVAADYIESPLPVK</sequence>
<dbReference type="AlphaFoldDB" id="U3GZ48"/>
<accession>U3GZ48</accession>
<dbReference type="InterPro" id="IPR000086">
    <property type="entry name" value="NUDIX_hydrolase_dom"/>
</dbReference>
<dbReference type="Pfam" id="PF00300">
    <property type="entry name" value="His_Phos_1"/>
    <property type="match status" value="1"/>
</dbReference>
<dbReference type="Pfam" id="PF00293">
    <property type="entry name" value="NUDIX"/>
    <property type="match status" value="1"/>
</dbReference>
<dbReference type="eggNOG" id="COG0406">
    <property type="taxonomic scope" value="Bacteria"/>
</dbReference>
<dbReference type="HOGENOM" id="CLU_048989_0_0_11"/>
<dbReference type="Proteomes" id="UP000016943">
    <property type="component" value="Chromosome"/>
</dbReference>
<evidence type="ECO:0000256" key="5">
    <source>
        <dbReference type="RuleBase" id="RU003476"/>
    </source>
</evidence>
<dbReference type="RefSeq" id="WP_020976130.1">
    <property type="nucleotide sequence ID" value="NC_022198.1"/>
</dbReference>
<organism evidence="7 8">
    <name type="scientific">Corynebacterium argentoratense DSM 44202</name>
    <dbReference type="NCBI Taxonomy" id="1348662"/>
    <lineage>
        <taxon>Bacteria</taxon>
        <taxon>Bacillati</taxon>
        <taxon>Actinomycetota</taxon>
        <taxon>Actinomycetes</taxon>
        <taxon>Mycobacteriales</taxon>
        <taxon>Corynebacteriaceae</taxon>
        <taxon>Corynebacterium</taxon>
    </lineage>
</organism>
<protein>
    <recommendedName>
        <fullName evidence="6">Nudix hydrolase domain-containing protein</fullName>
    </recommendedName>
</protein>
<dbReference type="OrthoDB" id="4287477at2"/>
<dbReference type="Gene3D" id="3.90.79.10">
    <property type="entry name" value="Nucleoside Triphosphate Pyrophosphohydrolase"/>
    <property type="match status" value="1"/>
</dbReference>
<dbReference type="InterPro" id="IPR020476">
    <property type="entry name" value="Nudix_hydrolase"/>
</dbReference>
<comment type="cofactor">
    <cofactor evidence="1">
        <name>Mg(2+)</name>
        <dbReference type="ChEBI" id="CHEBI:18420"/>
    </cofactor>
</comment>
<dbReference type="PANTHER" id="PTHR43222">
    <property type="entry name" value="NUDIX HYDROLASE 23"/>
    <property type="match status" value="1"/>
</dbReference>
<dbReference type="SUPFAM" id="SSF55811">
    <property type="entry name" value="Nudix"/>
    <property type="match status" value="1"/>
</dbReference>
<proteinExistence type="inferred from homology"/>
<dbReference type="PRINTS" id="PR00502">
    <property type="entry name" value="NUDIXFAMILY"/>
</dbReference>
<dbReference type="STRING" id="1348662.CARG_04165"/>
<comment type="similarity">
    <text evidence="2 5">Belongs to the Nudix hydrolase family.</text>
</comment>
<dbReference type="PROSITE" id="PS00893">
    <property type="entry name" value="NUDIX_BOX"/>
    <property type="match status" value="1"/>
</dbReference>
<dbReference type="InterPro" id="IPR020084">
    <property type="entry name" value="NUDIX_hydrolase_CS"/>
</dbReference>
<name>U3GZ48_9CORY</name>
<dbReference type="InterPro" id="IPR029033">
    <property type="entry name" value="His_PPase_superfam"/>
</dbReference>
<reference evidence="7 8" key="1">
    <citation type="journal article" date="2013" name="Genome Announc.">
        <title>Whole-Genome Sequence of the Clinical Strain Corynebacterium argentoratense DSM 44202, Isolated from a Human Throat Specimen.</title>
        <authorList>
            <person name="Bomholt C."/>
            <person name="Glaub A."/>
            <person name="Gravermann K."/>
            <person name="Albersmeier A."/>
            <person name="Brinkrolf K."/>
            <person name="Ruckert C."/>
            <person name="Tauch A."/>
        </authorList>
    </citation>
    <scope>NUCLEOTIDE SEQUENCE [LARGE SCALE GENOMIC DNA]</scope>
    <source>
        <strain evidence="7">DSM 44202</strain>
    </source>
</reference>
<evidence type="ECO:0000313" key="7">
    <source>
        <dbReference type="EMBL" id="AGU14977.1"/>
    </source>
</evidence>
<dbReference type="GO" id="GO:0016787">
    <property type="term" value="F:hydrolase activity"/>
    <property type="evidence" value="ECO:0007669"/>
    <property type="project" value="UniProtKB-KW"/>
</dbReference>
<dbReference type="GeneID" id="78249631"/>
<evidence type="ECO:0000313" key="8">
    <source>
        <dbReference type="Proteomes" id="UP000016943"/>
    </source>
</evidence>
<dbReference type="EMBL" id="CP006365">
    <property type="protein sequence ID" value="AGU14977.1"/>
    <property type="molecule type" value="Genomic_DNA"/>
</dbReference>